<comment type="caution">
    <text evidence="2">The sequence shown here is derived from an EMBL/GenBank/DDBJ whole genome shotgun (WGS) entry which is preliminary data.</text>
</comment>
<reference evidence="1" key="1">
    <citation type="submission" date="2022-06" db="EMBL/GenBank/DDBJ databases">
        <title>Draft genome sequences of Pectobacterium carotovorum subsp. carotovorum str. NBRC12380.</title>
        <authorList>
            <person name="Wakabayashi Y."/>
            <person name="Kojima K."/>
        </authorList>
    </citation>
    <scope>NUCLEOTIDE SEQUENCE</scope>
    <source>
        <strain evidence="1">NBRC 12380</strain>
    </source>
</reference>
<reference evidence="2" key="2">
    <citation type="submission" date="2023-02" db="EMBL/GenBank/DDBJ databases">
        <title>Pectobacterium carotovorum subsp. carotovorum NBRC 12380.</title>
        <authorList>
            <person name="Ichikawa N."/>
            <person name="Sato H."/>
            <person name="Tonouchi N."/>
        </authorList>
    </citation>
    <scope>NUCLEOTIDE SEQUENCE</scope>
    <source>
        <strain evidence="2">NBRC 12380</strain>
    </source>
</reference>
<sequence length="203" mass="22586">MKYSAQVKITELNEKGLAVESGWVTVYQVNQATREYQQANYEYLMRGVGVSAGSYVDEPDMPAEGKALCRSVDGKSWEHIPDYRGERVYNTETRLAHYVSQLGELPSNVTLLEPATEFDVWNGKKWVTDTTAQQAAAAKLAQQQLASRKAAAAARINELTYAVNLDIATDAEKLALTEWQRYAVLLSRVDVNAAAIEWPEQPA</sequence>
<evidence type="ECO:0000313" key="3">
    <source>
        <dbReference type="Proteomes" id="UP001058167"/>
    </source>
</evidence>
<accession>A0AAI9PEZ6</accession>
<dbReference type="EMBL" id="BRLF01000006">
    <property type="protein sequence ID" value="GKX47957.1"/>
    <property type="molecule type" value="Genomic_DNA"/>
</dbReference>
<dbReference type="Proteomes" id="UP001165145">
    <property type="component" value="Unassembled WGS sequence"/>
</dbReference>
<evidence type="ECO:0000313" key="4">
    <source>
        <dbReference type="Proteomes" id="UP001165145"/>
    </source>
</evidence>
<keyword evidence="3" id="KW-1185">Reference proteome</keyword>
<dbReference type="InterPro" id="IPR003458">
    <property type="entry name" value="Phage_T4_Gp38_tail_assem"/>
</dbReference>
<dbReference type="RefSeq" id="WP_261866995.1">
    <property type="nucleotide sequence ID" value="NZ_BRLF01000006.1"/>
</dbReference>
<proteinExistence type="predicted"/>
<evidence type="ECO:0000313" key="2">
    <source>
        <dbReference type="EMBL" id="GLV70401.1"/>
    </source>
</evidence>
<organism evidence="2 4">
    <name type="scientific">Pectobacterium carotovorum subsp. carotovorum</name>
    <name type="common">Erwinia carotovora subsp. carotovora</name>
    <dbReference type="NCBI Taxonomy" id="555"/>
    <lineage>
        <taxon>Bacteria</taxon>
        <taxon>Pseudomonadati</taxon>
        <taxon>Pseudomonadota</taxon>
        <taxon>Gammaproteobacteria</taxon>
        <taxon>Enterobacterales</taxon>
        <taxon>Pectobacteriaceae</taxon>
        <taxon>Pectobacterium</taxon>
    </lineage>
</organism>
<protein>
    <submittedName>
        <fullName evidence="2">Tail assembly protein</fullName>
    </submittedName>
</protein>
<dbReference type="PANTHER" id="PTHR34413:SF2">
    <property type="entry name" value="PROPHAGE TAIL FIBER ASSEMBLY PROTEIN HOMOLOG TFAE-RELATED"/>
    <property type="match status" value="1"/>
</dbReference>
<dbReference type="PANTHER" id="PTHR34413">
    <property type="entry name" value="PROPHAGE TAIL FIBER ASSEMBLY PROTEIN HOMOLOG TFAE-RELATED-RELATED"/>
    <property type="match status" value="1"/>
</dbReference>
<dbReference type="InterPro" id="IPR051220">
    <property type="entry name" value="TFA_Chaperone"/>
</dbReference>
<evidence type="ECO:0000313" key="1">
    <source>
        <dbReference type="EMBL" id="GKX47957.1"/>
    </source>
</evidence>
<dbReference type="Proteomes" id="UP001058167">
    <property type="component" value="Unassembled WGS sequence"/>
</dbReference>
<dbReference type="EMBL" id="BSRL01000006">
    <property type="protein sequence ID" value="GLV70401.1"/>
    <property type="molecule type" value="Genomic_DNA"/>
</dbReference>
<dbReference type="Pfam" id="PF02413">
    <property type="entry name" value="Caudo_TAP"/>
    <property type="match status" value="1"/>
</dbReference>
<dbReference type="AlphaFoldDB" id="A0AAI9PEZ6"/>
<name>A0AAI9PEZ6_PECCC</name>
<gene>
    <name evidence="2" type="ORF">Pcaca03_28450</name>
    <name evidence="1" type="ORF">SOASR016_27090</name>
</gene>